<gene>
    <name evidence="2" type="ORF">QTG54_014380</name>
</gene>
<feature type="compositionally biased region" description="Basic and acidic residues" evidence="1">
    <location>
        <begin position="763"/>
        <end position="777"/>
    </location>
</feature>
<protein>
    <submittedName>
        <fullName evidence="2">Uncharacterized protein</fullName>
    </submittedName>
</protein>
<accession>A0AAD8XWX4</accession>
<keyword evidence="3" id="KW-1185">Reference proteome</keyword>
<evidence type="ECO:0000256" key="1">
    <source>
        <dbReference type="SAM" id="MobiDB-lite"/>
    </source>
</evidence>
<comment type="caution">
    <text evidence="2">The sequence shown here is derived from an EMBL/GenBank/DDBJ whole genome shotgun (WGS) entry which is preliminary data.</text>
</comment>
<feature type="region of interest" description="Disordered" evidence="1">
    <location>
        <begin position="269"/>
        <end position="298"/>
    </location>
</feature>
<feature type="compositionally biased region" description="Low complexity" evidence="1">
    <location>
        <begin position="747"/>
        <end position="762"/>
    </location>
</feature>
<evidence type="ECO:0000313" key="3">
    <source>
        <dbReference type="Proteomes" id="UP001224775"/>
    </source>
</evidence>
<dbReference type="AlphaFoldDB" id="A0AAD8XWX4"/>
<name>A0AAD8XWX4_9STRA</name>
<evidence type="ECO:0000313" key="2">
    <source>
        <dbReference type="EMBL" id="KAK1734920.1"/>
    </source>
</evidence>
<sequence length="1021" mass="110992">MGGMMGFRGGYYYYLPNEVGAESPRACPTATSASGWSHTPVTDLQRVYNGRPEEDEEGYAPSHYGASVVRLFPRTNPIHVDMDVLMENKWRQVQWGINWQFTSELETLLDVGGCEGKPCIGFLPITAGRDSSGGLPGVEFINGATGSDAQKRSQGIFVSEYGDNYSSNVGSHRKLCTMGRRACETAIHTLTARADGINATVRNNYCLVTEHAPLDVQPGSPGEGCEHEHRLSVVAALKDIGGPNSVAGKDEAEATFMALVESLGDKYPRSGEASEGLGGTHLGFSPKRRRSHEDEVGAGLAKMKGDIKNEERGLQEEIDTLKKEMGTAFDHITGVQLDVRTQQASAGPIDHVNALESKLSKCEKWVKGARGLSTSFGQADNSIEAATTFCGLLMNRLDVIEGTTKLNDVVTVPKGVKSDALTERVSITFLSTRAEGSTAAVGSLKHGGIWHVSRGKYITAIGNRFPQLSPEKISCGERTPNQDLGCVYPAISVSSLVDGSLKWNGSMIGGNNEQDQGDGDVISVCTMLPSRRALEQLRTVELSRITDVLRDFSVLRHPPLFLFEYCVNFLIDVMPWVDTNYDNMLSSTMYASIYEAEEGLRAVEGPAQVGALPRAASLAQLKVEGEDVPTLFQEMLVKDGERGAGAQEQRGLRLVRNAASEVACQVETDKALDTVVKERARNQRTQRSSEVNAATVEEEPTANICPYISGDEVPPVPFAITCGGTIDVPRASQRAGKQYGGRGRGTSQQADQGVSGQQQDGGITRERFCSQDGRPSEGSEGNVVEMERGITAVLLELARILHSVGERRSTALRDGRAPQFEVERAQRSSTEESQSLVHAEVNKVGSRMYIASGLVLSLTHMFDVPKPPSNIRMVYDGTESGHHLEAGEGGERNGVLPGLSWRGDFMEWIMGKKNPWSYVPLNEEAEQCSEGRASDWLGIEDWVRLHEVPGHRLRISPIAALSTVMEISAEDHLVNPHLAHVFVIPPTHDTNVDEAVVQGCRFEVFTSKREPHFGPALCSNH</sequence>
<organism evidence="2 3">
    <name type="scientific">Skeletonema marinoi</name>
    <dbReference type="NCBI Taxonomy" id="267567"/>
    <lineage>
        <taxon>Eukaryota</taxon>
        <taxon>Sar</taxon>
        <taxon>Stramenopiles</taxon>
        <taxon>Ochrophyta</taxon>
        <taxon>Bacillariophyta</taxon>
        <taxon>Coscinodiscophyceae</taxon>
        <taxon>Thalassiosirophycidae</taxon>
        <taxon>Thalassiosirales</taxon>
        <taxon>Skeletonemataceae</taxon>
        <taxon>Skeletonema</taxon>
        <taxon>Skeletonema marinoi-dohrnii complex</taxon>
    </lineage>
</organism>
<dbReference type="Proteomes" id="UP001224775">
    <property type="component" value="Unassembled WGS sequence"/>
</dbReference>
<dbReference type="EMBL" id="JATAAI010000036">
    <property type="protein sequence ID" value="KAK1734920.1"/>
    <property type="molecule type" value="Genomic_DNA"/>
</dbReference>
<proteinExistence type="predicted"/>
<reference evidence="2" key="1">
    <citation type="submission" date="2023-06" db="EMBL/GenBank/DDBJ databases">
        <title>Survivors Of The Sea: Transcriptome response of Skeletonema marinoi to long-term dormancy.</title>
        <authorList>
            <person name="Pinder M.I.M."/>
            <person name="Kourtchenko O."/>
            <person name="Robertson E.K."/>
            <person name="Larsson T."/>
            <person name="Maumus F."/>
            <person name="Osuna-Cruz C.M."/>
            <person name="Vancaester E."/>
            <person name="Stenow R."/>
            <person name="Vandepoele K."/>
            <person name="Ploug H."/>
            <person name="Bruchert V."/>
            <person name="Godhe A."/>
            <person name="Topel M."/>
        </authorList>
    </citation>
    <scope>NUCLEOTIDE SEQUENCE</scope>
    <source>
        <strain evidence="2">R05AC</strain>
    </source>
</reference>
<feature type="region of interest" description="Disordered" evidence="1">
    <location>
        <begin position="733"/>
        <end position="784"/>
    </location>
</feature>